<gene>
    <name evidence="2" type="ORF">FH969_06170</name>
</gene>
<evidence type="ECO:0000256" key="1">
    <source>
        <dbReference type="SAM" id="Phobius"/>
    </source>
</evidence>
<dbReference type="Proteomes" id="UP000313849">
    <property type="component" value="Unassembled WGS sequence"/>
</dbReference>
<protein>
    <submittedName>
        <fullName evidence="2">DUF1269 domain-containing protein</fullName>
    </submittedName>
</protein>
<evidence type="ECO:0000313" key="2">
    <source>
        <dbReference type="EMBL" id="TNU75119.1"/>
    </source>
</evidence>
<sequence>MTTFTVWKYDDPARAQEAEDILRSAAGEGLVTIHDSTTVSWAQGDERPETHHRRQDAGRGAGWGAAWGFLFDLLFFAPLLGAAAGAAIGGSAGALNGVGIRKEDLERIRESITPGSSALFAVTDGADLDRLVERVHGLGGHLVTTNLTDEERATLLGAVD</sequence>
<name>A0A5C5BEU9_9MICO</name>
<keyword evidence="1" id="KW-1133">Transmembrane helix</keyword>
<evidence type="ECO:0000313" key="3">
    <source>
        <dbReference type="Proteomes" id="UP000313849"/>
    </source>
</evidence>
<proteinExistence type="predicted"/>
<keyword evidence="3" id="KW-1185">Reference proteome</keyword>
<accession>A0A5C5BEU9</accession>
<feature type="transmembrane region" description="Helical" evidence="1">
    <location>
        <begin position="73"/>
        <end position="99"/>
    </location>
</feature>
<dbReference type="OrthoDB" id="5244321at2"/>
<dbReference type="InterPro" id="IPR009200">
    <property type="entry name" value="DUF1269_membrane"/>
</dbReference>
<dbReference type="EMBL" id="VENP01000016">
    <property type="protein sequence ID" value="TNU75119.1"/>
    <property type="molecule type" value="Genomic_DNA"/>
</dbReference>
<dbReference type="Pfam" id="PF06897">
    <property type="entry name" value="DUF1269"/>
    <property type="match status" value="1"/>
</dbReference>
<organism evidence="2 3">
    <name type="scientific">Miniimonas arenae</name>
    <dbReference type="NCBI Taxonomy" id="676201"/>
    <lineage>
        <taxon>Bacteria</taxon>
        <taxon>Bacillati</taxon>
        <taxon>Actinomycetota</taxon>
        <taxon>Actinomycetes</taxon>
        <taxon>Micrococcales</taxon>
        <taxon>Beutenbergiaceae</taxon>
        <taxon>Miniimonas</taxon>
    </lineage>
</organism>
<dbReference type="AlphaFoldDB" id="A0A5C5BEU9"/>
<reference evidence="2 3" key="1">
    <citation type="submission" date="2019-06" db="EMBL/GenBank/DDBJ databases">
        <title>Draft genome sequence of Miniimonas arenae KCTC 19750T isolated from sea sand.</title>
        <authorList>
            <person name="Park S.-J."/>
        </authorList>
    </citation>
    <scope>NUCLEOTIDE SEQUENCE [LARGE SCALE GENOMIC DNA]</scope>
    <source>
        <strain evidence="2 3">KCTC 19750</strain>
    </source>
</reference>
<keyword evidence="1" id="KW-0472">Membrane</keyword>
<comment type="caution">
    <text evidence="2">The sequence shown here is derived from an EMBL/GenBank/DDBJ whole genome shotgun (WGS) entry which is preliminary data.</text>
</comment>
<keyword evidence="1" id="KW-0812">Transmembrane</keyword>
<dbReference type="RefSeq" id="WP_108718745.1">
    <property type="nucleotide sequence ID" value="NZ_VENP01000016.1"/>
</dbReference>